<evidence type="ECO:0000313" key="3">
    <source>
        <dbReference type="EMBL" id="MBB5054407.1"/>
    </source>
</evidence>
<dbReference type="RefSeq" id="WP_184088620.1">
    <property type="nucleotide sequence ID" value="NZ_JACHIJ010000007.1"/>
</dbReference>
<evidence type="ECO:0000256" key="1">
    <source>
        <dbReference type="ARBA" id="ARBA00006817"/>
    </source>
</evidence>
<dbReference type="EMBL" id="JACHIJ010000007">
    <property type="protein sequence ID" value="MBB5054407.1"/>
    <property type="molecule type" value="Genomic_DNA"/>
</dbReference>
<evidence type="ECO:0000313" key="4">
    <source>
        <dbReference type="Proteomes" id="UP000521227"/>
    </source>
</evidence>
<reference evidence="3 4" key="1">
    <citation type="submission" date="2020-08" db="EMBL/GenBank/DDBJ databases">
        <title>Genomic Encyclopedia of Type Strains, Phase IV (KMG-IV): sequencing the most valuable type-strain genomes for metagenomic binning, comparative biology and taxonomic classification.</title>
        <authorList>
            <person name="Goeker M."/>
        </authorList>
    </citation>
    <scope>NUCLEOTIDE SEQUENCE [LARGE SCALE GENOMIC DNA]</scope>
    <source>
        <strain evidence="3 4">DSM 17498</strain>
    </source>
</reference>
<feature type="domain" description="Activator of Hsp90 ATPase homologue 1/2-like C-terminal" evidence="2">
    <location>
        <begin position="19"/>
        <end position="153"/>
    </location>
</feature>
<dbReference type="Proteomes" id="UP000521227">
    <property type="component" value="Unassembled WGS sequence"/>
</dbReference>
<dbReference type="SUPFAM" id="SSF55961">
    <property type="entry name" value="Bet v1-like"/>
    <property type="match status" value="1"/>
</dbReference>
<dbReference type="CDD" id="cd08896">
    <property type="entry name" value="SRPBCC_CalC_Aha1-like_3"/>
    <property type="match status" value="1"/>
</dbReference>
<organism evidence="3 4">
    <name type="scientific">Afipia massiliensis</name>
    <dbReference type="NCBI Taxonomy" id="211460"/>
    <lineage>
        <taxon>Bacteria</taxon>
        <taxon>Pseudomonadati</taxon>
        <taxon>Pseudomonadota</taxon>
        <taxon>Alphaproteobacteria</taxon>
        <taxon>Hyphomicrobiales</taxon>
        <taxon>Nitrobacteraceae</taxon>
        <taxon>Afipia</taxon>
    </lineage>
</organism>
<protein>
    <submittedName>
        <fullName evidence="3">Uncharacterized protein YndB with AHSA1/START domain</fullName>
    </submittedName>
</protein>
<name>A0A840N736_9BRAD</name>
<gene>
    <name evidence="3" type="ORF">HNQ36_004409</name>
</gene>
<sequence>MTAYKIDPKLDLILEREIDVPPELVWRAWTEPQHLMKWFTPAPWKTVECEIDLRPGGIFRTVMRSPEGQDMNNIGCCLEVVEKRKLVFTDALLPGFRPRDDGFFTGVVLIDPIKGGTKYTACAIHKDEAGKKTHEEMGFHSGWGTALDQLVAHAKTM</sequence>
<dbReference type="AlphaFoldDB" id="A0A840N736"/>
<dbReference type="Gene3D" id="3.30.530.20">
    <property type="match status" value="1"/>
</dbReference>
<accession>A0A840N736</accession>
<comment type="similarity">
    <text evidence="1">Belongs to the AHA1 family.</text>
</comment>
<proteinExistence type="inferred from homology"/>
<dbReference type="InterPro" id="IPR013538">
    <property type="entry name" value="ASHA1/2-like_C"/>
</dbReference>
<comment type="caution">
    <text evidence="3">The sequence shown here is derived from an EMBL/GenBank/DDBJ whole genome shotgun (WGS) entry which is preliminary data.</text>
</comment>
<dbReference type="InterPro" id="IPR023393">
    <property type="entry name" value="START-like_dom_sf"/>
</dbReference>
<dbReference type="Pfam" id="PF08327">
    <property type="entry name" value="AHSA1"/>
    <property type="match status" value="1"/>
</dbReference>
<evidence type="ECO:0000259" key="2">
    <source>
        <dbReference type="Pfam" id="PF08327"/>
    </source>
</evidence>